<evidence type="ECO:0008006" key="3">
    <source>
        <dbReference type="Google" id="ProtNLM"/>
    </source>
</evidence>
<dbReference type="Proteomes" id="UP000035481">
    <property type="component" value="Unassembled WGS sequence"/>
</dbReference>
<dbReference type="PANTHER" id="PTHR40037:SF1">
    <property type="entry name" value="PHOSPHOESTERASE SAOUHSC_00951-RELATED"/>
    <property type="match status" value="1"/>
</dbReference>
<protein>
    <recommendedName>
        <fullName evidence="3">2'-5' RNA ligase</fullName>
    </recommendedName>
</protein>
<dbReference type="SUPFAM" id="SSF55144">
    <property type="entry name" value="LigT-like"/>
    <property type="match status" value="1"/>
</dbReference>
<dbReference type="InterPro" id="IPR050580">
    <property type="entry name" value="2H_phosphoesterase_YjcG-like"/>
</dbReference>
<reference evidence="1 2" key="1">
    <citation type="journal article" date="2015" name="Antonie Van Leeuwenhoek">
        <title>A phylogenomic and molecular marker based taxonomic framework for the order Xanthomonadales: proposal to transfer the families Algiphilaceae and Solimonadaceae to the order Nevskiales ord. nov. and to create a new family within the order Xanthomonadales, the family Rhodanobacteraceae fam. nov., containing the genus Rhodanobacter and its closest relatives.</title>
        <authorList>
            <person name="Naushad S."/>
            <person name="Adeolu M."/>
            <person name="Wong S."/>
            <person name="Sohail M."/>
            <person name="Schellhorn H.E."/>
            <person name="Gupta R.S."/>
        </authorList>
    </citation>
    <scope>NUCLEOTIDE SEQUENCE [LARGE SCALE GENOMIC DNA]</scope>
    <source>
        <strain evidence="1 2">DSM 16301</strain>
    </source>
</reference>
<sequence>MARTLLALMVPEAEPLIGSFRDQYDPSARRGLGAHITLIYPFIDSELLTPTLLARLREVAAEIPAPMFRLAHVDTFPSVVWLAPEPAKPIAQIANALERAFPDHPKGGGAFPDFVPHLSVARHVQHEKAALINELEARLADHGPVYGWCESLSLLVNDHRRWHGAGEFPFLH</sequence>
<dbReference type="RefSeq" id="WP_046970087.1">
    <property type="nucleotide sequence ID" value="NZ_JPLA01000003.1"/>
</dbReference>
<dbReference type="InterPro" id="IPR009097">
    <property type="entry name" value="Cyclic_Pdiesterase"/>
</dbReference>
<name>A0A0G9H7T8_9GAMM</name>
<dbReference type="STRING" id="1440762.Y882_01480"/>
<dbReference type="EMBL" id="JPLA01000003">
    <property type="protein sequence ID" value="KLD65870.1"/>
    <property type="molecule type" value="Genomic_DNA"/>
</dbReference>
<evidence type="ECO:0000313" key="1">
    <source>
        <dbReference type="EMBL" id="KLD65870.1"/>
    </source>
</evidence>
<gene>
    <name evidence="1" type="ORF">Y882_01480</name>
</gene>
<dbReference type="AlphaFoldDB" id="A0A0G9H7T8"/>
<accession>A0A0G9H7T8</accession>
<organism evidence="1 2">
    <name type="scientific">Dyella japonica DSM 16301</name>
    <dbReference type="NCBI Taxonomy" id="1440762"/>
    <lineage>
        <taxon>Bacteria</taxon>
        <taxon>Pseudomonadati</taxon>
        <taxon>Pseudomonadota</taxon>
        <taxon>Gammaproteobacteria</taxon>
        <taxon>Lysobacterales</taxon>
        <taxon>Rhodanobacteraceae</taxon>
        <taxon>Dyella</taxon>
    </lineage>
</organism>
<dbReference type="PANTHER" id="PTHR40037">
    <property type="entry name" value="PHOSPHOESTERASE YJCG-RELATED"/>
    <property type="match status" value="1"/>
</dbReference>
<dbReference type="OrthoDB" id="7210484at2"/>
<dbReference type="Gene3D" id="3.90.1140.10">
    <property type="entry name" value="Cyclic phosphodiesterase"/>
    <property type="match status" value="1"/>
</dbReference>
<dbReference type="PATRIC" id="fig|1440762.4.peg.1958"/>
<dbReference type="Pfam" id="PF13563">
    <property type="entry name" value="2_5_RNA_ligase2"/>
    <property type="match status" value="1"/>
</dbReference>
<proteinExistence type="predicted"/>
<comment type="caution">
    <text evidence="1">The sequence shown here is derived from an EMBL/GenBank/DDBJ whole genome shotgun (WGS) entry which is preliminary data.</text>
</comment>
<evidence type="ECO:0000313" key="2">
    <source>
        <dbReference type="Proteomes" id="UP000035481"/>
    </source>
</evidence>